<evidence type="ECO:0000313" key="1">
    <source>
        <dbReference type="EMBL" id="ADI18000.1"/>
    </source>
</evidence>
<reference evidence="1" key="1">
    <citation type="journal article" date="2011" name="Environ. Microbiol.">
        <title>Time-series analyses of Monterey Bay coastal microbial picoplankton using a 'genome proxy' microarray.</title>
        <authorList>
            <person name="Rich V.I."/>
            <person name="Pham V.D."/>
            <person name="Eppley J."/>
            <person name="Shi Y."/>
            <person name="DeLong E.F."/>
        </authorList>
    </citation>
    <scope>NUCLEOTIDE SEQUENCE</scope>
</reference>
<dbReference type="AlphaFoldDB" id="E0XUA9"/>
<name>E0XUA9_9DELT</name>
<accession>E0XUA9</accession>
<dbReference type="EMBL" id="GU474879">
    <property type="protein sequence ID" value="ADI18000.1"/>
    <property type="molecule type" value="Genomic_DNA"/>
</dbReference>
<organism evidence="1">
    <name type="scientific">uncultured delta proteobacterium HF0200_19J16</name>
    <dbReference type="NCBI Taxonomy" id="710831"/>
    <lineage>
        <taxon>Bacteria</taxon>
        <taxon>Deltaproteobacteria</taxon>
        <taxon>environmental samples</taxon>
    </lineage>
</organism>
<protein>
    <submittedName>
        <fullName evidence="1">Uncharacterized protein</fullName>
    </submittedName>
</protein>
<sequence>MCKDFHLVYHSYFLYIILKISPGNARCFNKTIPYCTTRSH</sequence>
<proteinExistence type="predicted"/>